<comment type="subcellular location">
    <subcellularLocation>
        <location evidence="1">Secreted</location>
    </subcellularLocation>
</comment>
<dbReference type="Pfam" id="PF15430">
    <property type="entry name" value="SVWC"/>
    <property type="match status" value="2"/>
</dbReference>
<dbReference type="GO" id="GO:0005576">
    <property type="term" value="C:extracellular region"/>
    <property type="evidence" value="ECO:0007669"/>
    <property type="project" value="UniProtKB-SubCell"/>
</dbReference>
<evidence type="ECO:0000259" key="4">
    <source>
        <dbReference type="SMART" id="SM01318"/>
    </source>
</evidence>
<feature type="domain" description="Single" evidence="4">
    <location>
        <begin position="113"/>
        <end position="179"/>
    </location>
</feature>
<keyword evidence="2" id="KW-0964">Secreted</keyword>
<keyword evidence="3" id="KW-0472">Membrane</keyword>
<dbReference type="EMBL" id="GEBQ01008157">
    <property type="protein sequence ID" value="JAT31820.1"/>
    <property type="molecule type" value="Transcribed_RNA"/>
</dbReference>
<reference evidence="5" key="1">
    <citation type="submission" date="2015-11" db="EMBL/GenBank/DDBJ databases">
        <title>De novo transcriptome assembly of four potential Pierce s Disease insect vectors from Arizona vineyards.</title>
        <authorList>
            <person name="Tassone E.E."/>
        </authorList>
    </citation>
    <scope>NUCLEOTIDE SEQUENCE</scope>
</reference>
<keyword evidence="3" id="KW-1133">Transmembrane helix</keyword>
<evidence type="ECO:0000256" key="2">
    <source>
        <dbReference type="ARBA" id="ARBA00022525"/>
    </source>
</evidence>
<dbReference type="PANTHER" id="PTHR39957:SF1">
    <property type="entry name" value="AT09846P1-RELATED"/>
    <property type="match status" value="1"/>
</dbReference>
<feature type="non-terminal residue" evidence="5">
    <location>
        <position position="1"/>
    </location>
</feature>
<evidence type="ECO:0000256" key="1">
    <source>
        <dbReference type="ARBA" id="ARBA00004613"/>
    </source>
</evidence>
<dbReference type="InterPro" id="IPR053308">
    <property type="entry name" value="Vago-like"/>
</dbReference>
<evidence type="ECO:0000313" key="5">
    <source>
        <dbReference type="EMBL" id="JAT31820.1"/>
    </source>
</evidence>
<keyword evidence="3" id="KW-0812">Transmembrane</keyword>
<proteinExistence type="predicted"/>
<dbReference type="AlphaFoldDB" id="A0A1B6M7B2"/>
<evidence type="ECO:0000256" key="3">
    <source>
        <dbReference type="SAM" id="Phobius"/>
    </source>
</evidence>
<protein>
    <recommendedName>
        <fullName evidence="4">Single domain-containing protein</fullName>
    </recommendedName>
</protein>
<feature type="domain" description="Single" evidence="4">
    <location>
        <begin position="40"/>
        <end position="105"/>
    </location>
</feature>
<accession>A0A1B6M7B2</accession>
<dbReference type="SMART" id="SM01318">
    <property type="entry name" value="SVWC"/>
    <property type="match status" value="2"/>
</dbReference>
<gene>
    <name evidence="5" type="ORF">g.4192</name>
</gene>
<dbReference type="InterPro" id="IPR029277">
    <property type="entry name" value="SVWC_dom"/>
</dbReference>
<dbReference type="PANTHER" id="PTHR39957">
    <property type="entry name" value="AT09846P1-RELATED"/>
    <property type="match status" value="1"/>
</dbReference>
<feature type="transmembrane region" description="Helical" evidence="3">
    <location>
        <begin position="9"/>
        <end position="26"/>
    </location>
</feature>
<sequence>LNNVSLDQTYCISSMLLFLFFIWYVMEIVPVEGDESCLGVYNGLVYDFKKGESWSNIGECRLHICKGENQVTVDRCPNFTLHRGCTLSKEDLTKYFPGCCPYPVCTETEPVMCVDPHDHSRHAPGDQWQPVGKCVHKECVGSGLTLVSKCTINQLPQDCSYLQYDLSQKFPKCCPKVVCANKTRDKDETSIC</sequence>
<name>A0A1B6M7B2_9HEMI</name>
<organism evidence="5">
    <name type="scientific">Graphocephala atropunctata</name>
    <dbReference type="NCBI Taxonomy" id="36148"/>
    <lineage>
        <taxon>Eukaryota</taxon>
        <taxon>Metazoa</taxon>
        <taxon>Ecdysozoa</taxon>
        <taxon>Arthropoda</taxon>
        <taxon>Hexapoda</taxon>
        <taxon>Insecta</taxon>
        <taxon>Pterygota</taxon>
        <taxon>Neoptera</taxon>
        <taxon>Paraneoptera</taxon>
        <taxon>Hemiptera</taxon>
        <taxon>Auchenorrhyncha</taxon>
        <taxon>Membracoidea</taxon>
        <taxon>Cicadellidae</taxon>
        <taxon>Cicadellinae</taxon>
        <taxon>Cicadellini</taxon>
        <taxon>Graphocephala</taxon>
    </lineage>
</organism>